<evidence type="ECO:0000259" key="1">
    <source>
        <dbReference type="Pfam" id="PF00582"/>
    </source>
</evidence>
<dbReference type="STRING" id="396014.BF93_17865"/>
<dbReference type="Pfam" id="PF00582">
    <property type="entry name" value="Usp"/>
    <property type="match status" value="1"/>
</dbReference>
<comment type="caution">
    <text evidence="2">The sequence shown here is derived from an EMBL/GenBank/DDBJ whole genome shotgun (WGS) entry which is preliminary data.</text>
</comment>
<accession>Z9JS94</accession>
<dbReference type="Gene3D" id="3.40.50.620">
    <property type="entry name" value="HUPs"/>
    <property type="match status" value="1"/>
</dbReference>
<evidence type="ECO:0000313" key="2">
    <source>
        <dbReference type="EMBL" id="EWS81044.1"/>
    </source>
</evidence>
<dbReference type="Proteomes" id="UP000023067">
    <property type="component" value="Unassembled WGS sequence"/>
</dbReference>
<sequence length="127" mass="13929">MAVVVGFIPTPVGFAALEAAQREAERRGGPLIIVNVVRDGMQGDPRHADQGQLERAQDMVRRASVRIAVRQEHTDDDISDVLLQVVEEEKAELLVLGIRRERDMASHLLGVTVQKLLTSSPSDVLVV</sequence>
<dbReference type="AlphaFoldDB" id="Z9JS94"/>
<dbReference type="eggNOG" id="COG0589">
    <property type="taxonomic scope" value="Bacteria"/>
</dbReference>
<gene>
    <name evidence="2" type="ORF">BF93_17865</name>
</gene>
<protein>
    <submittedName>
        <fullName evidence="2">Universal stress protein</fullName>
    </submittedName>
</protein>
<feature type="domain" description="UspA" evidence="1">
    <location>
        <begin position="3"/>
        <end position="127"/>
    </location>
</feature>
<keyword evidence="3" id="KW-1185">Reference proteome</keyword>
<dbReference type="RefSeq" id="WP_038372309.1">
    <property type="nucleotide sequence ID" value="NZ_BAAAOW010000002.1"/>
</dbReference>
<dbReference type="OrthoDB" id="5419113at2"/>
<dbReference type="HOGENOM" id="CLU_049301_19_2_11"/>
<dbReference type="CDD" id="cd00293">
    <property type="entry name" value="USP-like"/>
    <property type="match status" value="1"/>
</dbReference>
<dbReference type="InterPro" id="IPR006016">
    <property type="entry name" value="UspA"/>
</dbReference>
<dbReference type="PATRIC" id="fig|396014.3.peg.1910"/>
<dbReference type="InterPro" id="IPR014729">
    <property type="entry name" value="Rossmann-like_a/b/a_fold"/>
</dbReference>
<reference evidence="2 3" key="1">
    <citation type="submission" date="2014-02" db="EMBL/GenBank/DDBJ databases">
        <title>Genome sequence of Brachybacterium phenoliresistens strain W13A50.</title>
        <authorList>
            <person name="Wang X."/>
        </authorList>
    </citation>
    <scope>NUCLEOTIDE SEQUENCE [LARGE SCALE GENOMIC DNA]</scope>
    <source>
        <strain evidence="2 3">W13A50</strain>
    </source>
</reference>
<proteinExistence type="predicted"/>
<evidence type="ECO:0000313" key="3">
    <source>
        <dbReference type="Proteomes" id="UP000023067"/>
    </source>
</evidence>
<dbReference type="EMBL" id="JDYK01000009">
    <property type="protein sequence ID" value="EWS81044.1"/>
    <property type="molecule type" value="Genomic_DNA"/>
</dbReference>
<organism evidence="2 3">
    <name type="scientific">Brachybacterium phenoliresistens</name>
    <dbReference type="NCBI Taxonomy" id="396014"/>
    <lineage>
        <taxon>Bacteria</taxon>
        <taxon>Bacillati</taxon>
        <taxon>Actinomycetota</taxon>
        <taxon>Actinomycetes</taxon>
        <taxon>Micrococcales</taxon>
        <taxon>Dermabacteraceae</taxon>
        <taxon>Brachybacterium</taxon>
    </lineage>
</organism>
<name>Z9JS94_9MICO</name>
<dbReference type="SUPFAM" id="SSF52402">
    <property type="entry name" value="Adenine nucleotide alpha hydrolases-like"/>
    <property type="match status" value="1"/>
</dbReference>